<evidence type="ECO:0000256" key="1">
    <source>
        <dbReference type="SAM" id="MobiDB-lite"/>
    </source>
</evidence>
<dbReference type="EMBL" id="JXTC01000025">
    <property type="protein sequence ID" value="PON98346.1"/>
    <property type="molecule type" value="Genomic_DNA"/>
</dbReference>
<keyword evidence="3" id="KW-1185">Reference proteome</keyword>
<name>A0A2P5FKR0_TREOI</name>
<dbReference type="AlphaFoldDB" id="A0A2P5FKR0"/>
<comment type="caution">
    <text evidence="2">The sequence shown here is derived from an EMBL/GenBank/DDBJ whole genome shotgun (WGS) entry which is preliminary data.</text>
</comment>
<evidence type="ECO:0000313" key="3">
    <source>
        <dbReference type="Proteomes" id="UP000237000"/>
    </source>
</evidence>
<dbReference type="Proteomes" id="UP000237000">
    <property type="component" value="Unassembled WGS sequence"/>
</dbReference>
<feature type="region of interest" description="Disordered" evidence="1">
    <location>
        <begin position="102"/>
        <end position="137"/>
    </location>
</feature>
<protein>
    <submittedName>
        <fullName evidence="2">Uncharacterized protein</fullName>
    </submittedName>
</protein>
<proteinExistence type="predicted"/>
<dbReference type="InParanoid" id="A0A2P5FKR0"/>
<feature type="compositionally biased region" description="Basic and acidic residues" evidence="1">
    <location>
        <begin position="102"/>
        <end position="118"/>
    </location>
</feature>
<dbReference type="OrthoDB" id="10394643at2759"/>
<evidence type="ECO:0000313" key="2">
    <source>
        <dbReference type="EMBL" id="PON98346.1"/>
    </source>
</evidence>
<gene>
    <name evidence="2" type="ORF">TorRG33x02_059210</name>
</gene>
<sequence>MKHLENEYRAVLDQTYIIQLELRALKAENKKRDAERREFQKQVLELLNVGQKTLNAEVEFSGMFKSENGEKKENVNVTNWDDCSRKDLDDFIEKGEHVQRSQRFGDTEYNSKNKRNDDTVNSNQVFNGSITGVGPKD</sequence>
<organism evidence="2 3">
    <name type="scientific">Trema orientale</name>
    <name type="common">Charcoal tree</name>
    <name type="synonym">Celtis orientalis</name>
    <dbReference type="NCBI Taxonomy" id="63057"/>
    <lineage>
        <taxon>Eukaryota</taxon>
        <taxon>Viridiplantae</taxon>
        <taxon>Streptophyta</taxon>
        <taxon>Embryophyta</taxon>
        <taxon>Tracheophyta</taxon>
        <taxon>Spermatophyta</taxon>
        <taxon>Magnoliopsida</taxon>
        <taxon>eudicotyledons</taxon>
        <taxon>Gunneridae</taxon>
        <taxon>Pentapetalae</taxon>
        <taxon>rosids</taxon>
        <taxon>fabids</taxon>
        <taxon>Rosales</taxon>
        <taxon>Cannabaceae</taxon>
        <taxon>Trema</taxon>
    </lineage>
</organism>
<feature type="compositionally biased region" description="Polar residues" evidence="1">
    <location>
        <begin position="119"/>
        <end position="130"/>
    </location>
</feature>
<reference evidence="3" key="1">
    <citation type="submission" date="2016-06" db="EMBL/GenBank/DDBJ databases">
        <title>Parallel loss of symbiosis genes in relatives of nitrogen-fixing non-legume Parasponia.</title>
        <authorList>
            <person name="Van Velzen R."/>
            <person name="Holmer R."/>
            <person name="Bu F."/>
            <person name="Rutten L."/>
            <person name="Van Zeijl A."/>
            <person name="Liu W."/>
            <person name="Santuari L."/>
            <person name="Cao Q."/>
            <person name="Sharma T."/>
            <person name="Shen D."/>
            <person name="Roswanjaya Y."/>
            <person name="Wardhani T."/>
            <person name="Kalhor M.S."/>
            <person name="Jansen J."/>
            <person name="Van den Hoogen J."/>
            <person name="Gungor B."/>
            <person name="Hartog M."/>
            <person name="Hontelez J."/>
            <person name="Verver J."/>
            <person name="Yang W.-C."/>
            <person name="Schijlen E."/>
            <person name="Repin R."/>
            <person name="Schilthuizen M."/>
            <person name="Schranz E."/>
            <person name="Heidstra R."/>
            <person name="Miyata K."/>
            <person name="Fedorova E."/>
            <person name="Kohlen W."/>
            <person name="Bisseling T."/>
            <person name="Smit S."/>
            <person name="Geurts R."/>
        </authorList>
    </citation>
    <scope>NUCLEOTIDE SEQUENCE [LARGE SCALE GENOMIC DNA]</scope>
    <source>
        <strain evidence="3">cv. RG33-2</strain>
    </source>
</reference>
<accession>A0A2P5FKR0</accession>